<dbReference type="PANTHER" id="PTHR43245">
    <property type="entry name" value="BIFUNCTIONAL POLYMYXIN RESISTANCE PROTEIN ARNA"/>
    <property type="match status" value="1"/>
</dbReference>
<name>A0A5D5AIK7_9EURY</name>
<gene>
    <name evidence="2" type="ORF">FYC77_15890</name>
</gene>
<organism evidence="2 3">
    <name type="scientific">Natrialba swarupiae</name>
    <dbReference type="NCBI Taxonomy" id="2448032"/>
    <lineage>
        <taxon>Archaea</taxon>
        <taxon>Methanobacteriati</taxon>
        <taxon>Methanobacteriota</taxon>
        <taxon>Stenosarchaea group</taxon>
        <taxon>Halobacteria</taxon>
        <taxon>Halobacteriales</taxon>
        <taxon>Natrialbaceae</taxon>
        <taxon>Natrialba</taxon>
    </lineage>
</organism>
<dbReference type="RefSeq" id="WP_149082484.1">
    <property type="nucleotide sequence ID" value="NZ_VTAW01000025.1"/>
</dbReference>
<reference evidence="2 3" key="1">
    <citation type="submission" date="2019-08" db="EMBL/GenBank/DDBJ databases">
        <title>Archaea genome.</title>
        <authorList>
            <person name="Kajale S."/>
            <person name="Shouche Y."/>
            <person name="Deshpande N."/>
            <person name="Sharma A."/>
        </authorList>
    </citation>
    <scope>NUCLEOTIDE SEQUENCE [LARGE SCALE GENOMIC DNA]</scope>
    <source>
        <strain evidence="2 3">ESP3B_9</strain>
    </source>
</reference>
<dbReference type="AlphaFoldDB" id="A0A5D5AIK7"/>
<dbReference type="SUPFAM" id="SSF51735">
    <property type="entry name" value="NAD(P)-binding Rossmann-fold domains"/>
    <property type="match status" value="1"/>
</dbReference>
<feature type="domain" description="NAD-dependent epimerase/dehydratase" evidence="1">
    <location>
        <begin position="11"/>
        <end position="237"/>
    </location>
</feature>
<evidence type="ECO:0000259" key="1">
    <source>
        <dbReference type="Pfam" id="PF01370"/>
    </source>
</evidence>
<proteinExistence type="predicted"/>
<evidence type="ECO:0000313" key="2">
    <source>
        <dbReference type="EMBL" id="TYT60974.1"/>
    </source>
</evidence>
<sequence>MPACTPTDQSILVTGGAGFIGSHLARAVTGDSTVHILDNLTTGRRKNVPSGATLHEADIRDDAAWPQSLDLIFHEAALVSVAESTENPTTSHEINVDATLSLLEQARTQETRVVLASSAAIYGHPNETPISESHSKEPTSPYGLDKLTIDHYARLYNELYDLETIALRYFNVYGPGQVAGDYSGVISVFVDQALSGEDITVYGDGQQTRDFVFIDDVVQANRNAATTDAVGEAYNIGTGESITIRKLAELIQDITDTNSDIVHTEARAGDIDHSEADISKATEHLDYEPTVSIREGLEQTIEWYRNQHAN</sequence>
<dbReference type="InterPro" id="IPR036291">
    <property type="entry name" value="NAD(P)-bd_dom_sf"/>
</dbReference>
<dbReference type="InterPro" id="IPR050177">
    <property type="entry name" value="Lipid_A_modif_metabolic_enz"/>
</dbReference>
<dbReference type="Gene3D" id="3.40.50.720">
    <property type="entry name" value="NAD(P)-binding Rossmann-like Domain"/>
    <property type="match status" value="1"/>
</dbReference>
<dbReference type="PRINTS" id="PR01713">
    <property type="entry name" value="NUCEPIMERASE"/>
</dbReference>
<dbReference type="EMBL" id="VTAW01000025">
    <property type="protein sequence ID" value="TYT60974.1"/>
    <property type="molecule type" value="Genomic_DNA"/>
</dbReference>
<keyword evidence="3" id="KW-1185">Reference proteome</keyword>
<accession>A0A5D5AIK7</accession>
<evidence type="ECO:0000313" key="3">
    <source>
        <dbReference type="Proteomes" id="UP000324104"/>
    </source>
</evidence>
<dbReference type="Proteomes" id="UP000324104">
    <property type="component" value="Unassembled WGS sequence"/>
</dbReference>
<dbReference type="Pfam" id="PF01370">
    <property type="entry name" value="Epimerase"/>
    <property type="match status" value="1"/>
</dbReference>
<comment type="caution">
    <text evidence="2">The sequence shown here is derived from an EMBL/GenBank/DDBJ whole genome shotgun (WGS) entry which is preliminary data.</text>
</comment>
<dbReference type="InterPro" id="IPR001509">
    <property type="entry name" value="Epimerase_deHydtase"/>
</dbReference>
<dbReference type="PANTHER" id="PTHR43245:SF13">
    <property type="entry name" value="UDP-D-APIOSE_UDP-D-XYLOSE SYNTHASE 2"/>
    <property type="match status" value="1"/>
</dbReference>
<protein>
    <submittedName>
        <fullName evidence="2">NAD-dependent epimerase/dehydratase family protein</fullName>
    </submittedName>
</protein>